<dbReference type="Proteomes" id="UP000198481">
    <property type="component" value="Chromosome I"/>
</dbReference>
<feature type="signal peptide" evidence="1">
    <location>
        <begin position="1"/>
        <end position="27"/>
    </location>
</feature>
<dbReference type="Pfam" id="PF04449">
    <property type="entry name" value="Fimbrial_CS1"/>
    <property type="match status" value="1"/>
</dbReference>
<dbReference type="Gene3D" id="2.60.40.2040">
    <property type="entry name" value="CFA/I fimbrial subunit E, pilin domain"/>
    <property type="match status" value="1"/>
</dbReference>
<dbReference type="EMBL" id="LT629762">
    <property type="protein sequence ID" value="SDT34418.1"/>
    <property type="molecule type" value="Genomic_DNA"/>
</dbReference>
<organism evidence="2 3">
    <name type="scientific">Pseudomonas prosekii</name>
    <dbReference type="NCBI Taxonomy" id="1148509"/>
    <lineage>
        <taxon>Bacteria</taxon>
        <taxon>Pseudomonadati</taxon>
        <taxon>Pseudomonadota</taxon>
        <taxon>Gammaproteobacteria</taxon>
        <taxon>Pseudomonadales</taxon>
        <taxon>Pseudomonadaceae</taxon>
        <taxon>Pseudomonas</taxon>
    </lineage>
</organism>
<dbReference type="GO" id="GO:0009289">
    <property type="term" value="C:pilus"/>
    <property type="evidence" value="ECO:0007669"/>
    <property type="project" value="InterPro"/>
</dbReference>
<evidence type="ECO:0000256" key="1">
    <source>
        <dbReference type="SAM" id="SignalP"/>
    </source>
</evidence>
<dbReference type="InterPro" id="IPR007540">
    <property type="entry name" value="Fimbrial_CS1-type"/>
</dbReference>
<feature type="chain" id="PRO_5009267823" evidence="1">
    <location>
        <begin position="28"/>
        <end position="164"/>
    </location>
</feature>
<keyword evidence="1" id="KW-0732">Signal</keyword>
<protein>
    <submittedName>
        <fullName evidence="2">CS1 type fimbrial major subunit</fullName>
    </submittedName>
</protein>
<evidence type="ECO:0000313" key="2">
    <source>
        <dbReference type="EMBL" id="SDT34418.1"/>
    </source>
</evidence>
<reference evidence="2 3" key="1">
    <citation type="submission" date="2016-10" db="EMBL/GenBank/DDBJ databases">
        <authorList>
            <person name="de Groot N.N."/>
        </authorList>
    </citation>
    <scope>NUCLEOTIDE SEQUENCE [LARGE SCALE GENOMIC DNA]</scope>
    <source>
        <strain evidence="2 3">LMG 26867</strain>
    </source>
</reference>
<name>A0A1H1ZL15_9PSED</name>
<dbReference type="AlphaFoldDB" id="A0A1H1ZL15"/>
<gene>
    <name evidence="2" type="ORF">SAMN05216222_3977</name>
</gene>
<dbReference type="RefSeq" id="WP_092278545.1">
    <property type="nucleotide sequence ID" value="NZ_LT629762.1"/>
</dbReference>
<sequence length="164" mass="18285">MKRPGFKRALLVSLATVLSLTSTHALAIREEQTFHVSVTIPTSEFYVLPVNSMFLEREQVMAWNPVTAELTPLREHFDVKNTSGSISARLAAEPFLFNGRERIDLAVQFNGQRLSLLATPVVDEQQARVGQRVRLEIAALKPVTGYVPGQYFGTVQLMFDAVNP</sequence>
<evidence type="ECO:0000313" key="3">
    <source>
        <dbReference type="Proteomes" id="UP000198481"/>
    </source>
</evidence>
<accession>A0A1H1ZL15</accession>
<proteinExistence type="predicted"/>
<dbReference type="STRING" id="1148509.SAMN05216222_3977"/>